<feature type="transmembrane region" description="Helical" evidence="1">
    <location>
        <begin position="112"/>
        <end position="132"/>
    </location>
</feature>
<keyword evidence="3" id="KW-1185">Reference proteome</keyword>
<gene>
    <name evidence="2" type="ORF">SAMN05443432_101218</name>
</gene>
<dbReference type="Proteomes" id="UP000322545">
    <property type="component" value="Unassembled WGS sequence"/>
</dbReference>
<evidence type="ECO:0000313" key="2">
    <source>
        <dbReference type="EMBL" id="SHL35056.1"/>
    </source>
</evidence>
<sequence length="183" mass="19175">MTGVLASVWLAVILAWLVFALAGWVAGAPASVWIGGVVGAAAVLAFRDTLPLRGMVALLAPFGVMLPALALRHMGAKLGLPVVPFSALELGAFLLVYVLFLASAMGAVPVDIYRIGYAPLPVAGMVLAVCLYGLATGNWFLPLVAVLGQAFWVLGWGSSNWFDHVTHVLLVPVVAVVLVTRLF</sequence>
<name>A0A1M6ZXA9_9RHOB</name>
<keyword evidence="1" id="KW-1133">Transmembrane helix</keyword>
<feature type="transmembrane region" description="Helical" evidence="1">
    <location>
        <begin position="164"/>
        <end position="182"/>
    </location>
</feature>
<protein>
    <submittedName>
        <fullName evidence="2">Uncharacterized protein</fullName>
    </submittedName>
</protein>
<feature type="transmembrane region" description="Helical" evidence="1">
    <location>
        <begin position="139"/>
        <end position="158"/>
    </location>
</feature>
<keyword evidence="1" id="KW-0472">Membrane</keyword>
<keyword evidence="1" id="KW-0812">Transmembrane</keyword>
<evidence type="ECO:0000256" key="1">
    <source>
        <dbReference type="SAM" id="Phobius"/>
    </source>
</evidence>
<organism evidence="2 3">
    <name type="scientific">Roseovarius litoreus</name>
    <dbReference type="NCBI Taxonomy" id="1155722"/>
    <lineage>
        <taxon>Bacteria</taxon>
        <taxon>Pseudomonadati</taxon>
        <taxon>Pseudomonadota</taxon>
        <taxon>Alphaproteobacteria</taxon>
        <taxon>Rhodobacterales</taxon>
        <taxon>Roseobacteraceae</taxon>
        <taxon>Roseovarius</taxon>
    </lineage>
</organism>
<reference evidence="2 3" key="1">
    <citation type="submission" date="2016-11" db="EMBL/GenBank/DDBJ databases">
        <authorList>
            <person name="Varghese N."/>
            <person name="Submissions S."/>
        </authorList>
    </citation>
    <scope>NUCLEOTIDE SEQUENCE [LARGE SCALE GENOMIC DNA]</scope>
    <source>
        <strain evidence="2 3">DSM 28249</strain>
    </source>
</reference>
<dbReference type="AlphaFoldDB" id="A0A1M6ZXA9"/>
<evidence type="ECO:0000313" key="3">
    <source>
        <dbReference type="Proteomes" id="UP000322545"/>
    </source>
</evidence>
<proteinExistence type="predicted"/>
<feature type="transmembrane region" description="Helical" evidence="1">
    <location>
        <begin position="78"/>
        <end position="100"/>
    </location>
</feature>
<feature type="transmembrane region" description="Helical" evidence="1">
    <location>
        <begin position="50"/>
        <end position="71"/>
    </location>
</feature>
<accession>A0A1M6ZXA9</accession>
<dbReference type="RefSeq" id="WP_149777817.1">
    <property type="nucleotide sequence ID" value="NZ_FRCB01000001.1"/>
</dbReference>
<dbReference type="EMBL" id="FRCB01000001">
    <property type="protein sequence ID" value="SHL35056.1"/>
    <property type="molecule type" value="Genomic_DNA"/>
</dbReference>